<dbReference type="PANTHER" id="PTHR42923">
    <property type="entry name" value="PROTOPORPHYRINOGEN OXIDASE"/>
    <property type="match status" value="1"/>
</dbReference>
<dbReference type="RefSeq" id="WP_097442470.1">
    <property type="nucleotide sequence ID" value="NZ_NBWU01000004.1"/>
</dbReference>
<keyword evidence="3" id="KW-1185">Reference proteome</keyword>
<dbReference type="InterPro" id="IPR002937">
    <property type="entry name" value="Amino_oxidase"/>
</dbReference>
<dbReference type="GO" id="GO:0016491">
    <property type="term" value="F:oxidoreductase activity"/>
    <property type="evidence" value="ECO:0007669"/>
    <property type="project" value="InterPro"/>
</dbReference>
<sequence length="467" mass="52455">MRKASLLGLLLSVILNVSVNGQEKTHEVIIIGAGLSGLTSAYYLKTNNVLILERKAQAGGRIIDGQWNGFHYPKGTEYMGKPEGVLKQLITDLDLDVIQIPPPTDGIGYKGTIYTKAGILDFLPTKKDRNQFKALQRKLSKLDKATEGVLWEGEDIDTYSTLDDVSVAQWLSENQIHPLIQRYIEIENLGLFSANNEELSILYNANEMAYNLPSPKDFWESEVFTFENGMVDLSNALSEKLEAKIKYGTEVISVNQQPDGSMQVIARSQGEKKVYKAKKVICTTPAPIAKKILANSISTRALEQLGKVDYGQYITINIFTEKRWLKEAWTVSCLDNYFTSIYDVTRTQTTEDYNGKSIISAYIPSTTAKDKTFILQSDEDVLQKTLKDMEHYFPGISKSVLGFDVQRFNYAYPVFGLGYYSLLQKLENDSSLNKTIFLTGDYMKYAVVDGAILSGYITAQKVNKLLR</sequence>
<dbReference type="InterPro" id="IPR036188">
    <property type="entry name" value="FAD/NAD-bd_sf"/>
</dbReference>
<dbReference type="InterPro" id="IPR050464">
    <property type="entry name" value="Zeta_carotene_desat/Oxidored"/>
</dbReference>
<dbReference type="EMBL" id="NBWU01000004">
    <property type="protein sequence ID" value="PCE63754.1"/>
    <property type="molecule type" value="Genomic_DNA"/>
</dbReference>
<evidence type="ECO:0000313" key="3">
    <source>
        <dbReference type="Proteomes" id="UP000219559"/>
    </source>
</evidence>
<dbReference type="Proteomes" id="UP000219559">
    <property type="component" value="Unassembled WGS sequence"/>
</dbReference>
<comment type="caution">
    <text evidence="2">The sequence shown here is derived from an EMBL/GenBank/DDBJ whole genome shotgun (WGS) entry which is preliminary data.</text>
</comment>
<feature type="domain" description="Amine oxidase" evidence="1">
    <location>
        <begin position="35"/>
        <end position="462"/>
    </location>
</feature>
<evidence type="ECO:0000259" key="1">
    <source>
        <dbReference type="Pfam" id="PF01593"/>
    </source>
</evidence>
<dbReference type="Pfam" id="PF01593">
    <property type="entry name" value="Amino_oxidase"/>
    <property type="match status" value="1"/>
</dbReference>
<organism evidence="2 3">
    <name type="scientific">Sediminicola luteus</name>
    <dbReference type="NCBI Taxonomy" id="319238"/>
    <lineage>
        <taxon>Bacteria</taxon>
        <taxon>Pseudomonadati</taxon>
        <taxon>Bacteroidota</taxon>
        <taxon>Flavobacteriia</taxon>
        <taxon>Flavobacteriales</taxon>
        <taxon>Flavobacteriaceae</taxon>
        <taxon>Sediminicola</taxon>
    </lineage>
</organism>
<dbReference type="Gene3D" id="3.50.50.60">
    <property type="entry name" value="FAD/NAD(P)-binding domain"/>
    <property type="match status" value="1"/>
</dbReference>
<reference evidence="2 3" key="1">
    <citation type="submission" date="2017-04" db="EMBL/GenBank/DDBJ databases">
        <title>A new member of the family Flavobacteriaceae isolated from ascidians.</title>
        <authorList>
            <person name="Chen L."/>
        </authorList>
    </citation>
    <scope>NUCLEOTIDE SEQUENCE [LARGE SCALE GENOMIC DNA]</scope>
    <source>
        <strain evidence="2 3">HQA918</strain>
    </source>
</reference>
<dbReference type="OrthoDB" id="9767561at2"/>
<dbReference type="AlphaFoldDB" id="A0A2A4G728"/>
<protein>
    <recommendedName>
        <fullName evidence="1">Amine oxidase domain-containing protein</fullName>
    </recommendedName>
</protein>
<evidence type="ECO:0000313" key="2">
    <source>
        <dbReference type="EMBL" id="PCE63754.1"/>
    </source>
</evidence>
<proteinExistence type="predicted"/>
<dbReference type="SUPFAM" id="SSF51905">
    <property type="entry name" value="FAD/NAD(P)-binding domain"/>
    <property type="match status" value="1"/>
</dbReference>
<accession>A0A2A4G728</accession>
<gene>
    <name evidence="2" type="ORF">B7P33_10795</name>
</gene>
<dbReference type="PANTHER" id="PTHR42923:SF3">
    <property type="entry name" value="PROTOPORPHYRINOGEN OXIDASE"/>
    <property type="match status" value="1"/>
</dbReference>
<name>A0A2A4G728_9FLAO</name>